<keyword evidence="3" id="KW-0597">Phosphoprotein</keyword>
<dbReference type="InterPro" id="IPR000160">
    <property type="entry name" value="GGDEF_dom"/>
</dbReference>
<accession>A0ABR5SCX8</accession>
<feature type="domain" description="Response regulatory" evidence="4">
    <location>
        <begin position="17"/>
        <end position="131"/>
    </location>
</feature>
<evidence type="ECO:0000313" key="7">
    <source>
        <dbReference type="Proteomes" id="UP000060487"/>
    </source>
</evidence>
<dbReference type="EC" id="2.7.7.65" evidence="1"/>
<dbReference type="PANTHER" id="PTHR45138">
    <property type="entry name" value="REGULATORY COMPONENTS OF SENSORY TRANSDUCTION SYSTEM"/>
    <property type="match status" value="1"/>
</dbReference>
<dbReference type="PROSITE" id="PS50887">
    <property type="entry name" value="GGDEF"/>
    <property type="match status" value="1"/>
</dbReference>
<dbReference type="Proteomes" id="UP000060487">
    <property type="component" value="Unassembled WGS sequence"/>
</dbReference>
<dbReference type="SUPFAM" id="SSF55073">
    <property type="entry name" value="Nucleotide cyclase"/>
    <property type="match status" value="1"/>
</dbReference>
<dbReference type="PROSITE" id="PS50110">
    <property type="entry name" value="RESPONSE_REGULATORY"/>
    <property type="match status" value="1"/>
</dbReference>
<dbReference type="RefSeq" id="WP_085053079.1">
    <property type="nucleotide sequence ID" value="NZ_LNQR01000088.1"/>
</dbReference>
<dbReference type="Gene3D" id="3.30.450.20">
    <property type="entry name" value="PAS domain"/>
    <property type="match status" value="1"/>
</dbReference>
<dbReference type="Gene3D" id="3.30.70.270">
    <property type="match status" value="1"/>
</dbReference>
<feature type="domain" description="GGDEF" evidence="5">
    <location>
        <begin position="308"/>
        <end position="437"/>
    </location>
</feature>
<feature type="modified residue" description="4-aspartylphosphate" evidence="3">
    <location>
        <position position="66"/>
    </location>
</feature>
<name>A0ABR5SCX8_9BACT</name>
<organism evidence="6 7">
    <name type="scientific">Candidatus Magnetominusculus xianensis</name>
    <dbReference type="NCBI Taxonomy" id="1748249"/>
    <lineage>
        <taxon>Bacteria</taxon>
        <taxon>Pseudomonadati</taxon>
        <taxon>Nitrospirota</taxon>
        <taxon>Nitrospiria</taxon>
        <taxon>Nitrospirales</taxon>
        <taxon>Nitrospiraceae</taxon>
        <taxon>Candidatus Magnetominusculus</taxon>
    </lineage>
</organism>
<dbReference type="Gene3D" id="3.40.50.2300">
    <property type="match status" value="1"/>
</dbReference>
<dbReference type="SMART" id="SM00267">
    <property type="entry name" value="GGDEF"/>
    <property type="match status" value="1"/>
</dbReference>
<evidence type="ECO:0000313" key="6">
    <source>
        <dbReference type="EMBL" id="KWT82511.1"/>
    </source>
</evidence>
<comment type="caution">
    <text evidence="6">The sequence shown here is derived from an EMBL/GenBank/DDBJ whole genome shotgun (WGS) entry which is preliminary data.</text>
</comment>
<sequence>MIDNFQNGIDPYLQRVKVLYVEDEDVIRDSIARFLKRRIKNLLLASNGREGLEIYKNENPDIVVTDIMMPQMNGIDMSAAIKSINDDTPIIITSAFNDEDYFLKSIDIGVIKYIKKPVNNNDLLNALVKVARAVSQQKEIEAKNEFIRTILDNNPTFIMITDIEEIYFLNSSFLNFLGFETFDEFLEKGKNVNRFMVVKEDSFYKGKSFNVWIKEAIAGEKTDCIVHMAGKDQLKSEARAYIIHANAIPELQTRKRYLVTFTDISHIECDRKMFQDLATKDALTNIFNRKKFEDELKKEIERSLRYNNYLSLIIFDIDHFKSVNDTYGHPTGDYVLKEITKLVTENIRKYDIFARYGGEEFVILTPETNLAGAKDLAEKIREIIQDSVFKEVGKVTCSFGVSEYVKQEDPAGFIKKADYALYIAKNKGRNRVKAVEKEHSFFFNLPY</sequence>
<evidence type="ECO:0000259" key="4">
    <source>
        <dbReference type="PROSITE" id="PS50110"/>
    </source>
</evidence>
<dbReference type="CDD" id="cd01949">
    <property type="entry name" value="GGDEF"/>
    <property type="match status" value="1"/>
</dbReference>
<dbReference type="InterPro" id="IPR011006">
    <property type="entry name" value="CheY-like_superfamily"/>
</dbReference>
<proteinExistence type="predicted"/>
<dbReference type="SUPFAM" id="SSF52172">
    <property type="entry name" value="CheY-like"/>
    <property type="match status" value="1"/>
</dbReference>
<dbReference type="NCBIfam" id="TIGR00254">
    <property type="entry name" value="GGDEF"/>
    <property type="match status" value="1"/>
</dbReference>
<protein>
    <recommendedName>
        <fullName evidence="1">diguanylate cyclase</fullName>
        <ecNumber evidence="1">2.7.7.65</ecNumber>
    </recommendedName>
</protein>
<dbReference type="InterPro" id="IPR001789">
    <property type="entry name" value="Sig_transdc_resp-reg_receiver"/>
</dbReference>
<dbReference type="CDD" id="cd17536">
    <property type="entry name" value="REC_YesN-like"/>
    <property type="match status" value="1"/>
</dbReference>
<dbReference type="InterPro" id="IPR043128">
    <property type="entry name" value="Rev_trsase/Diguanyl_cyclase"/>
</dbReference>
<evidence type="ECO:0000256" key="3">
    <source>
        <dbReference type="PROSITE-ProRule" id="PRU00169"/>
    </source>
</evidence>
<reference evidence="6 7" key="1">
    <citation type="submission" date="2015-11" db="EMBL/GenBank/DDBJ databases">
        <authorList>
            <person name="Lin W."/>
        </authorList>
    </citation>
    <scope>NUCLEOTIDE SEQUENCE [LARGE SCALE GENOMIC DNA]</scope>
    <source>
        <strain evidence="6 7">HCH-1</strain>
    </source>
</reference>
<evidence type="ECO:0000256" key="1">
    <source>
        <dbReference type="ARBA" id="ARBA00012528"/>
    </source>
</evidence>
<dbReference type="EMBL" id="LNQR01000088">
    <property type="protein sequence ID" value="KWT82511.1"/>
    <property type="molecule type" value="Genomic_DNA"/>
</dbReference>
<keyword evidence="7" id="KW-1185">Reference proteome</keyword>
<dbReference type="InterPro" id="IPR050469">
    <property type="entry name" value="Diguanylate_Cyclase"/>
</dbReference>
<dbReference type="Pfam" id="PF00072">
    <property type="entry name" value="Response_reg"/>
    <property type="match status" value="1"/>
</dbReference>
<comment type="catalytic activity">
    <reaction evidence="2">
        <text>2 GTP = 3',3'-c-di-GMP + 2 diphosphate</text>
        <dbReference type="Rhea" id="RHEA:24898"/>
        <dbReference type="ChEBI" id="CHEBI:33019"/>
        <dbReference type="ChEBI" id="CHEBI:37565"/>
        <dbReference type="ChEBI" id="CHEBI:58805"/>
        <dbReference type="EC" id="2.7.7.65"/>
    </reaction>
</comment>
<dbReference type="Pfam" id="PF00990">
    <property type="entry name" value="GGDEF"/>
    <property type="match status" value="1"/>
</dbReference>
<evidence type="ECO:0000259" key="5">
    <source>
        <dbReference type="PROSITE" id="PS50887"/>
    </source>
</evidence>
<dbReference type="InterPro" id="IPR029787">
    <property type="entry name" value="Nucleotide_cyclase"/>
</dbReference>
<evidence type="ECO:0000256" key="2">
    <source>
        <dbReference type="ARBA" id="ARBA00034247"/>
    </source>
</evidence>
<dbReference type="SMART" id="SM00448">
    <property type="entry name" value="REC"/>
    <property type="match status" value="1"/>
</dbReference>
<gene>
    <name evidence="6" type="ORF">ASN18_2483</name>
</gene>
<dbReference type="PANTHER" id="PTHR45138:SF9">
    <property type="entry name" value="DIGUANYLATE CYCLASE DGCM-RELATED"/>
    <property type="match status" value="1"/>
</dbReference>